<evidence type="ECO:0000313" key="1">
    <source>
        <dbReference type="EMBL" id="AFC70836.1"/>
    </source>
</evidence>
<dbReference type="STRING" id="1105110.MC5_02270"/>
<sequence>MGHSIVIPNDLNNELTIVAKLEEMPKSKLRREAIKNYLCALKEEREDAEIALARSNNPNKNFILQKKATEFLKKKYDL</sequence>
<protein>
    <submittedName>
        <fullName evidence="1">NAD-dependent DNA ligase LigA</fullName>
    </submittedName>
</protein>
<dbReference type="AlphaFoldDB" id="H8K6E3"/>
<keyword evidence="1" id="KW-0436">Ligase</keyword>
<gene>
    <name evidence="1" type="ordered locus">MC5_02270</name>
</gene>
<reference evidence="2" key="1">
    <citation type="submission" date="2012-02" db="EMBL/GenBank/DDBJ databases">
        <title>Complete genome sequence of Rickettsia australis strain Cutlack.</title>
        <authorList>
            <person name="Johnson S.L."/>
            <person name="Munk A.C."/>
            <person name="Han S."/>
            <person name="Bruce D.C."/>
            <person name="Dasch G.A."/>
        </authorList>
    </citation>
    <scope>NUCLEOTIDE SEQUENCE [LARGE SCALE GENOMIC DNA]</scope>
    <source>
        <strain evidence="2">Cutlack</strain>
    </source>
</reference>
<proteinExistence type="predicted"/>
<dbReference type="Proteomes" id="UP000007589">
    <property type="component" value="Chromosome"/>
</dbReference>
<evidence type="ECO:0000313" key="2">
    <source>
        <dbReference type="Proteomes" id="UP000007589"/>
    </source>
</evidence>
<organism evidence="1 2">
    <name type="scientific">Rickettsia australis (strain Cutlack)</name>
    <dbReference type="NCBI Taxonomy" id="1105110"/>
    <lineage>
        <taxon>Bacteria</taxon>
        <taxon>Pseudomonadati</taxon>
        <taxon>Pseudomonadota</taxon>
        <taxon>Alphaproteobacteria</taxon>
        <taxon>Rickettsiales</taxon>
        <taxon>Rickettsiaceae</taxon>
        <taxon>Rickettsieae</taxon>
        <taxon>Rickettsia</taxon>
        <taxon>spotted fever group</taxon>
    </lineage>
</organism>
<dbReference type="EMBL" id="CP003338">
    <property type="protein sequence ID" value="AFC70836.1"/>
    <property type="molecule type" value="Genomic_DNA"/>
</dbReference>
<dbReference type="GO" id="GO:0016874">
    <property type="term" value="F:ligase activity"/>
    <property type="evidence" value="ECO:0007669"/>
    <property type="project" value="UniProtKB-KW"/>
</dbReference>
<dbReference type="HOGENOM" id="CLU_2619727_0_0_5"/>
<dbReference type="RefSeq" id="WP_014412371.1">
    <property type="nucleotide sequence ID" value="NC_017058.1"/>
</dbReference>
<keyword evidence="2" id="KW-1185">Reference proteome</keyword>
<name>H8K6E3_RICAC</name>
<dbReference type="KEGG" id="rau:MC5_02270"/>
<accession>H8K6E3</accession>